<proteinExistence type="predicted"/>
<keyword evidence="1" id="KW-0175">Coiled coil</keyword>
<accession>A0A7H8R8W9</accession>
<gene>
    <name evidence="2" type="ORF">TRUGW13939_10024</name>
</gene>
<sequence length="156" mass="17243">MRPFSQIIGLLFYPSSTVHRPITIREKKIVSKPDPGAVHHSSQRFSQRLVLTATCYSLIGQWAKGKCPVGSAKHYENTVALLQSEIEELRNQVLMIKDHIEVCDFQVHTEVCIINPQLQAKLSQVQYYTGLKNAATLSEAQQAQPAQPADASAGSA</sequence>
<evidence type="ECO:0000313" key="3">
    <source>
        <dbReference type="Proteomes" id="UP000509510"/>
    </source>
</evidence>
<dbReference type="KEGG" id="trg:TRUGW13939_10024"/>
<dbReference type="Proteomes" id="UP000509510">
    <property type="component" value="Chromosome V"/>
</dbReference>
<dbReference type="AlphaFoldDB" id="A0A7H8R8W9"/>
<protein>
    <submittedName>
        <fullName evidence="2">Uncharacterized protein</fullName>
    </submittedName>
</protein>
<dbReference type="RefSeq" id="XP_035349033.1">
    <property type="nucleotide sequence ID" value="XM_035493140.1"/>
</dbReference>
<feature type="coiled-coil region" evidence="1">
    <location>
        <begin position="72"/>
        <end position="99"/>
    </location>
</feature>
<name>A0A7H8R8W9_TALRU</name>
<reference evidence="3" key="1">
    <citation type="submission" date="2020-06" db="EMBL/GenBank/DDBJ databases">
        <title>A chromosome-scale genome assembly of Talaromyces rugulosus W13939.</title>
        <authorList>
            <person name="Wang B."/>
            <person name="Guo L."/>
            <person name="Ye K."/>
            <person name="Wang L."/>
        </authorList>
    </citation>
    <scope>NUCLEOTIDE SEQUENCE [LARGE SCALE GENOMIC DNA]</scope>
    <source>
        <strain evidence="3">W13939</strain>
    </source>
</reference>
<organism evidence="2 3">
    <name type="scientific">Talaromyces rugulosus</name>
    <name type="common">Penicillium rugulosum</name>
    <dbReference type="NCBI Taxonomy" id="121627"/>
    <lineage>
        <taxon>Eukaryota</taxon>
        <taxon>Fungi</taxon>
        <taxon>Dikarya</taxon>
        <taxon>Ascomycota</taxon>
        <taxon>Pezizomycotina</taxon>
        <taxon>Eurotiomycetes</taxon>
        <taxon>Eurotiomycetidae</taxon>
        <taxon>Eurotiales</taxon>
        <taxon>Trichocomaceae</taxon>
        <taxon>Talaromyces</taxon>
        <taxon>Talaromyces sect. Islandici</taxon>
    </lineage>
</organism>
<dbReference type="EMBL" id="CP055902">
    <property type="protein sequence ID" value="QKX62859.1"/>
    <property type="molecule type" value="Genomic_DNA"/>
</dbReference>
<dbReference type="GeneID" id="55997505"/>
<evidence type="ECO:0000313" key="2">
    <source>
        <dbReference type="EMBL" id="QKX62859.1"/>
    </source>
</evidence>
<evidence type="ECO:0000256" key="1">
    <source>
        <dbReference type="SAM" id="Coils"/>
    </source>
</evidence>
<keyword evidence="3" id="KW-1185">Reference proteome</keyword>